<dbReference type="RefSeq" id="WP_302266241.1">
    <property type="nucleotide sequence ID" value="NZ_BAAAWO010000001.1"/>
</dbReference>
<feature type="binding site" evidence="3">
    <location>
        <begin position="141"/>
        <end position="142"/>
    </location>
    <ligand>
        <name>acetyl-CoA</name>
        <dbReference type="ChEBI" id="CHEBI:57288"/>
    </ligand>
</feature>
<evidence type="ECO:0000256" key="2">
    <source>
        <dbReference type="ARBA" id="ARBA00023315"/>
    </source>
</evidence>
<organism evidence="6 7">
    <name type="scientific">Paeniglutamicibacter sulfureus</name>
    <dbReference type="NCBI Taxonomy" id="43666"/>
    <lineage>
        <taxon>Bacteria</taxon>
        <taxon>Bacillati</taxon>
        <taxon>Actinomycetota</taxon>
        <taxon>Actinomycetes</taxon>
        <taxon>Micrococcales</taxon>
        <taxon>Micrococcaceae</taxon>
        <taxon>Paeniglutamicibacter</taxon>
    </lineage>
</organism>
<comment type="caution">
    <text evidence="6">The sequence shown here is derived from an EMBL/GenBank/DDBJ whole genome shotgun (WGS) entry which is preliminary data.</text>
</comment>
<evidence type="ECO:0000256" key="1">
    <source>
        <dbReference type="ARBA" id="ARBA00022679"/>
    </source>
</evidence>
<dbReference type="InterPro" id="IPR016181">
    <property type="entry name" value="Acyl_CoA_acyltransferase"/>
</dbReference>
<dbReference type="SUPFAM" id="SSF55729">
    <property type="entry name" value="Acyl-CoA N-acyltransferases (Nat)"/>
    <property type="match status" value="1"/>
</dbReference>
<dbReference type="InterPro" id="IPR051554">
    <property type="entry name" value="Acetyltransferase_Eis"/>
</dbReference>
<evidence type="ECO:0000313" key="7">
    <source>
        <dbReference type="Proteomes" id="UP001183817"/>
    </source>
</evidence>
<accession>A0ABU2BDY4</accession>
<dbReference type="PANTHER" id="PTHR37817">
    <property type="entry name" value="N-ACETYLTRANSFERASE EIS"/>
    <property type="match status" value="1"/>
</dbReference>
<name>A0ABU2BDY4_9MICC</name>
<dbReference type="HAMAP" id="MF_01812">
    <property type="entry name" value="Eis"/>
    <property type="match status" value="1"/>
</dbReference>
<dbReference type="EMBL" id="JAVDYI010000001">
    <property type="protein sequence ID" value="MDR7356851.1"/>
    <property type="molecule type" value="Genomic_DNA"/>
</dbReference>
<keyword evidence="7" id="KW-1185">Reference proteome</keyword>
<dbReference type="Pfam" id="PF17668">
    <property type="entry name" value="Acetyltransf_17"/>
    <property type="match status" value="1"/>
</dbReference>
<evidence type="ECO:0000313" key="6">
    <source>
        <dbReference type="EMBL" id="MDR7356851.1"/>
    </source>
</evidence>
<protein>
    <submittedName>
        <fullName evidence="6">Acetyltransferase</fullName>
    </submittedName>
</protein>
<dbReference type="PANTHER" id="PTHR37817:SF1">
    <property type="entry name" value="N-ACETYLTRANSFERASE EIS"/>
    <property type="match status" value="1"/>
</dbReference>
<dbReference type="InterPro" id="IPR036527">
    <property type="entry name" value="SCP2_sterol-bd_dom_sf"/>
</dbReference>
<comment type="subunit">
    <text evidence="3">Homohexamer; trimer of dimers.</text>
</comment>
<comment type="similarity">
    <text evidence="3">Belongs to the acetyltransferase Eis family.</text>
</comment>
<dbReference type="SUPFAM" id="SSF55718">
    <property type="entry name" value="SCP-like"/>
    <property type="match status" value="1"/>
</dbReference>
<gene>
    <name evidence="6" type="ORF">J2S64_000542</name>
</gene>
<reference evidence="6 7" key="1">
    <citation type="submission" date="2023-07" db="EMBL/GenBank/DDBJ databases">
        <title>Sequencing the genomes of 1000 actinobacteria strains.</title>
        <authorList>
            <person name="Klenk H.-P."/>
        </authorList>
    </citation>
    <scope>NUCLEOTIDE SEQUENCE [LARGE SCALE GENOMIC DNA]</scope>
    <source>
        <strain evidence="6 7">DSM 20167</strain>
    </source>
</reference>
<keyword evidence="1 3" id="KW-0808">Transferase</keyword>
<dbReference type="InterPro" id="IPR022902">
    <property type="entry name" value="NAcTrfase_Eis"/>
</dbReference>
<dbReference type="Gene3D" id="3.30.1050.10">
    <property type="entry name" value="SCP2 sterol-binding domain"/>
    <property type="match status" value="1"/>
</dbReference>
<dbReference type="InterPro" id="IPR041380">
    <property type="entry name" value="Acetyltransf_17"/>
</dbReference>
<feature type="active site" description="Proton acceptor; via carboxylate" evidence="3">
    <location>
        <position position="434"/>
    </location>
</feature>
<dbReference type="Pfam" id="PF13527">
    <property type="entry name" value="Acetyltransf_9"/>
    <property type="match status" value="1"/>
</dbReference>
<dbReference type="Proteomes" id="UP001183817">
    <property type="component" value="Unassembled WGS sequence"/>
</dbReference>
<keyword evidence="2 3" id="KW-0012">Acyltransferase</keyword>
<dbReference type="Pfam" id="PF13530">
    <property type="entry name" value="SCP2_2"/>
    <property type="match status" value="1"/>
</dbReference>
<evidence type="ECO:0000256" key="3">
    <source>
        <dbReference type="HAMAP-Rule" id="MF_01812"/>
    </source>
</evidence>
<dbReference type="Gene3D" id="3.40.630.30">
    <property type="match status" value="2"/>
</dbReference>
<feature type="domain" description="Eis-like acetyltransferase" evidence="5">
    <location>
        <begin position="203"/>
        <end position="312"/>
    </location>
</feature>
<sequence length="434" mass="46586">MLTRQLRIEEVPLARDAHTGAASGGYAAWLNTGREGFHQQPATADQVEQMFQAHEVDARVLTGVYDDSLPADWVDPLVPVATYASFAKTLNVGASLVPAHLVTMVTVRPTHRRRGILRELMTGDLARAKAAGYPVAALTASEATIYGRFGFGRVTEQQTLHLDVRGDVRFHAAASGSVLQVPPHVLGTVAGPVFEAFHASRRGSVGRQEAYLRHATARWGQEGPDPDPKLRAAVYLDPAGEIQGYVTYVFAGWDSKPLTLNVRDLVATTEVARREIFRFLSSVDLIERISHPFAAADDPLGWALEDPSRVSYTGREHCLWVRVLDVPAAFAAREYRGSGTFTLRVADPQGLVAGSYAFAIRDGRAKVTELDEDGPADFSCGAVALGPLLLGACGIGDLVSAGLLEPAERALPAEPAALSELLDLPGVPHAINGF</sequence>
<feature type="binding site" evidence="3">
    <location>
        <begin position="113"/>
        <end position="118"/>
    </location>
    <ligand>
        <name>acetyl-CoA</name>
        <dbReference type="ChEBI" id="CHEBI:57288"/>
    </ligand>
</feature>
<evidence type="ECO:0000259" key="5">
    <source>
        <dbReference type="Pfam" id="PF17668"/>
    </source>
</evidence>
<proteinExistence type="inferred from homology"/>
<evidence type="ECO:0000259" key="4">
    <source>
        <dbReference type="Pfam" id="PF13530"/>
    </source>
</evidence>
<feature type="binding site" evidence="3">
    <location>
        <begin position="105"/>
        <end position="107"/>
    </location>
    <ligand>
        <name>acetyl-CoA</name>
        <dbReference type="ChEBI" id="CHEBI:57288"/>
    </ligand>
</feature>
<feature type="active site" description="Proton donor" evidence="3">
    <location>
        <position position="146"/>
    </location>
</feature>
<dbReference type="InterPro" id="IPR025559">
    <property type="entry name" value="Eis_dom"/>
</dbReference>
<feature type="domain" description="Enhanced intracellular survival protein" evidence="4">
    <location>
        <begin position="326"/>
        <end position="410"/>
    </location>
</feature>